<evidence type="ECO:0000256" key="2">
    <source>
        <dbReference type="ARBA" id="ARBA00022475"/>
    </source>
</evidence>
<evidence type="ECO:0000256" key="6">
    <source>
        <dbReference type="ARBA" id="ARBA00023136"/>
    </source>
</evidence>
<comment type="caution">
    <text evidence="10">The sequence shown here is derived from an EMBL/GenBank/DDBJ whole genome shotgun (WGS) entry which is preliminary data.</text>
</comment>
<gene>
    <name evidence="10" type="primary">pqiB</name>
    <name evidence="10" type="ORF">GMST_02190</name>
</gene>
<dbReference type="GO" id="GO:0005886">
    <property type="term" value="C:plasma membrane"/>
    <property type="evidence" value="ECO:0007669"/>
    <property type="project" value="UniProtKB-SubCell"/>
</dbReference>
<evidence type="ECO:0000256" key="1">
    <source>
        <dbReference type="ARBA" id="ARBA00004533"/>
    </source>
</evidence>
<evidence type="ECO:0000313" key="11">
    <source>
        <dbReference type="Proteomes" id="UP000556026"/>
    </source>
</evidence>
<keyword evidence="3" id="KW-0997">Cell inner membrane</keyword>
<name>A0A6V8MDB9_9BACT</name>
<dbReference type="InterPro" id="IPR003399">
    <property type="entry name" value="Mce/MlaD"/>
</dbReference>
<feature type="coiled-coil region" evidence="7">
    <location>
        <begin position="483"/>
        <end position="510"/>
    </location>
</feature>
<keyword evidence="6 8" id="KW-0472">Membrane</keyword>
<evidence type="ECO:0000256" key="5">
    <source>
        <dbReference type="ARBA" id="ARBA00022989"/>
    </source>
</evidence>
<keyword evidence="7" id="KW-0175">Coiled coil</keyword>
<keyword evidence="4 8" id="KW-0812">Transmembrane</keyword>
<dbReference type="EMBL" id="BLXX01000001">
    <property type="protein sequence ID" value="GFO57894.1"/>
    <property type="molecule type" value="Genomic_DNA"/>
</dbReference>
<dbReference type="InterPro" id="IPR051800">
    <property type="entry name" value="PqiA-PqiB_transport"/>
</dbReference>
<feature type="domain" description="Mce/MlaD" evidence="9">
    <location>
        <begin position="52"/>
        <end position="143"/>
    </location>
</feature>
<evidence type="ECO:0000256" key="3">
    <source>
        <dbReference type="ARBA" id="ARBA00022519"/>
    </source>
</evidence>
<dbReference type="PANTHER" id="PTHR30462">
    <property type="entry name" value="INTERMEMBRANE TRANSPORT PROTEIN PQIB-RELATED"/>
    <property type="match status" value="1"/>
</dbReference>
<comment type="subcellular location">
    <subcellularLocation>
        <location evidence="1">Cell inner membrane</location>
    </subcellularLocation>
</comment>
<feature type="domain" description="Mce/MlaD" evidence="9">
    <location>
        <begin position="295"/>
        <end position="399"/>
    </location>
</feature>
<dbReference type="RefSeq" id="WP_183352751.1">
    <property type="nucleotide sequence ID" value="NZ_BLXX01000001.1"/>
</dbReference>
<evidence type="ECO:0000259" key="9">
    <source>
        <dbReference type="Pfam" id="PF02470"/>
    </source>
</evidence>
<feature type="transmembrane region" description="Helical" evidence="8">
    <location>
        <begin position="28"/>
        <end position="49"/>
    </location>
</feature>
<keyword evidence="5 8" id="KW-1133">Transmembrane helix</keyword>
<evidence type="ECO:0000256" key="8">
    <source>
        <dbReference type="SAM" id="Phobius"/>
    </source>
</evidence>
<reference evidence="11" key="1">
    <citation type="submission" date="2020-06" db="EMBL/GenBank/DDBJ databases">
        <title>Draft genomic sequence of Geomonas sp. Red330.</title>
        <authorList>
            <person name="Itoh H."/>
            <person name="Zhenxing X."/>
            <person name="Ushijima N."/>
            <person name="Masuda Y."/>
            <person name="Shiratori Y."/>
            <person name="Senoo K."/>
        </authorList>
    </citation>
    <scope>NUCLEOTIDE SEQUENCE [LARGE SCALE GENOMIC DNA]</scope>
    <source>
        <strain evidence="11">Red330</strain>
    </source>
</reference>
<keyword evidence="11" id="KW-1185">Reference proteome</keyword>
<dbReference type="PANTHER" id="PTHR30462:SF0">
    <property type="entry name" value="INTERMEMBRANE TRANSPORT PROTEIN YEBT"/>
    <property type="match status" value="1"/>
</dbReference>
<evidence type="ECO:0000256" key="4">
    <source>
        <dbReference type="ARBA" id="ARBA00022692"/>
    </source>
</evidence>
<evidence type="ECO:0000313" key="10">
    <source>
        <dbReference type="EMBL" id="GFO57894.1"/>
    </source>
</evidence>
<dbReference type="Proteomes" id="UP000556026">
    <property type="component" value="Unassembled WGS sequence"/>
</dbReference>
<dbReference type="AlphaFoldDB" id="A0A6V8MDB9"/>
<sequence>MNETPNSPELPEIPEAVSEPRRRFSIQLVWIIPIVAALVGLSIAAKAILDRGETITIVFKTGEGMEAGKTKIKYKDVQIGEVKGLAISRDRSHVVVTAEMSKDARGLLVKDTRFYVVKARISGGSVTGLGTLIGGSYIGVDAGTSTERRDEFVGLEAPPAVSLEVPGRQFVLHAEDVGSVDASAPVFFRRLQVGHVIGTELDPDGKGVTVRAFIRAPFDQYVKTNTVFWHASGVDVTLNASGIKVNTESVVSILLGGIAFQTPDDRFNAPAAQGNSVFPLYTTKEEAFKHAEVTERYTLIFQESVRGLAVGAPVDLRGVTVGEVTRIDVAINAANSDVAIPVEIQLYPDRLKAQGRDKNRQAVPLTSRALLDALVAHGFRAEIKSGSLVTGQLYVSLDFFPKTKKAGIDWSSTPPRFPTVPGSMGELQKQLMRIVQKFEKVPIEELGGDARKTVQSLDSTLKSADRLLKNVDQAVVPEARSTLVEARKSLEDVRATLDELKRTLGQARGTLGQANGVLAPDAPLQLDLRDTLREVSRAAQSLRVLGDYLEQHPESLVRGKQEDKK</sequence>
<feature type="domain" description="Mce/MlaD" evidence="9">
    <location>
        <begin position="167"/>
        <end position="238"/>
    </location>
</feature>
<dbReference type="Pfam" id="PF02470">
    <property type="entry name" value="MlaD"/>
    <property type="match status" value="3"/>
</dbReference>
<organism evidence="10 11">
    <name type="scientific">Geomonas silvestris</name>
    <dbReference type="NCBI Taxonomy" id="2740184"/>
    <lineage>
        <taxon>Bacteria</taxon>
        <taxon>Pseudomonadati</taxon>
        <taxon>Thermodesulfobacteriota</taxon>
        <taxon>Desulfuromonadia</taxon>
        <taxon>Geobacterales</taxon>
        <taxon>Geobacteraceae</taxon>
        <taxon>Geomonas</taxon>
    </lineage>
</organism>
<protein>
    <submittedName>
        <fullName evidence="10">Paraquat-inducible protein B</fullName>
    </submittedName>
</protein>
<proteinExistence type="predicted"/>
<accession>A0A6V8MDB9</accession>
<evidence type="ECO:0000256" key="7">
    <source>
        <dbReference type="SAM" id="Coils"/>
    </source>
</evidence>
<keyword evidence="2" id="KW-1003">Cell membrane</keyword>